<organism evidence="3 4">
    <name type="scientific">Flavobacterium macacae</name>
    <dbReference type="NCBI Taxonomy" id="2488993"/>
    <lineage>
        <taxon>Bacteria</taxon>
        <taxon>Pseudomonadati</taxon>
        <taxon>Bacteroidota</taxon>
        <taxon>Flavobacteriia</taxon>
        <taxon>Flavobacteriales</taxon>
        <taxon>Flavobacteriaceae</taxon>
        <taxon>Flavobacterium</taxon>
    </lineage>
</organism>
<dbReference type="Proteomes" id="UP000271937">
    <property type="component" value="Unassembled WGS sequence"/>
</dbReference>
<evidence type="ECO:0000259" key="2">
    <source>
        <dbReference type="PROSITE" id="PS50894"/>
    </source>
</evidence>
<gene>
    <name evidence="3" type="ORF">EG849_06925</name>
</gene>
<accession>A0A3P3WHH3</accession>
<dbReference type="InterPro" id="IPR008207">
    <property type="entry name" value="Sig_transdc_His_kin_Hpt_dom"/>
</dbReference>
<feature type="domain" description="HPt" evidence="2">
    <location>
        <begin position="17"/>
        <end position="114"/>
    </location>
</feature>
<dbReference type="PROSITE" id="PS50894">
    <property type="entry name" value="HPT"/>
    <property type="match status" value="1"/>
</dbReference>
<dbReference type="GO" id="GO:0004672">
    <property type="term" value="F:protein kinase activity"/>
    <property type="evidence" value="ECO:0007669"/>
    <property type="project" value="UniProtKB-ARBA"/>
</dbReference>
<dbReference type="SUPFAM" id="SSF47226">
    <property type="entry name" value="Histidine-containing phosphotransfer domain, HPT domain"/>
    <property type="match status" value="1"/>
</dbReference>
<protein>
    <submittedName>
        <fullName evidence="3">Hpt domain-containing protein</fullName>
    </submittedName>
</protein>
<keyword evidence="4" id="KW-1185">Reference proteome</keyword>
<sequence>MAIHYNLAKVYEISDNDSDFVQDIINLFVTEVPADLKNVKKGIKEKDYKLAYSYAHKIKPTLDLLGMTVAFEEILLVEDWTKREGKKKEIKETYKSIADKIEKAVKEISKDFNI</sequence>
<dbReference type="AlphaFoldDB" id="A0A3P3WHH3"/>
<reference evidence="3 4" key="1">
    <citation type="submission" date="2018-11" db="EMBL/GenBank/DDBJ databases">
        <title>Flavobacterium sp. nov., YIM 102600 draft genome.</title>
        <authorList>
            <person name="Li G."/>
            <person name="Jiang Y."/>
        </authorList>
    </citation>
    <scope>NUCLEOTIDE SEQUENCE [LARGE SCALE GENOMIC DNA]</scope>
    <source>
        <strain evidence="3 4">YIM 102600</strain>
    </source>
</reference>
<keyword evidence="1" id="KW-0597">Phosphoprotein</keyword>
<comment type="caution">
    <text evidence="3">The sequence shown here is derived from an EMBL/GenBank/DDBJ whole genome shotgun (WGS) entry which is preliminary data.</text>
</comment>
<feature type="modified residue" description="Phosphohistidine" evidence="1">
    <location>
        <position position="56"/>
    </location>
</feature>
<evidence type="ECO:0000256" key="1">
    <source>
        <dbReference type="PROSITE-ProRule" id="PRU00110"/>
    </source>
</evidence>
<dbReference type="InterPro" id="IPR036641">
    <property type="entry name" value="HPT_dom_sf"/>
</dbReference>
<dbReference type="GO" id="GO:0000160">
    <property type="term" value="P:phosphorelay signal transduction system"/>
    <property type="evidence" value="ECO:0007669"/>
    <property type="project" value="InterPro"/>
</dbReference>
<dbReference type="RefSeq" id="WP_125012348.1">
    <property type="nucleotide sequence ID" value="NZ_RQVR01000006.1"/>
</dbReference>
<evidence type="ECO:0000313" key="3">
    <source>
        <dbReference type="EMBL" id="RRJ92143.1"/>
    </source>
</evidence>
<dbReference type="OrthoDB" id="7478530at2"/>
<name>A0A3P3WHH3_9FLAO</name>
<evidence type="ECO:0000313" key="4">
    <source>
        <dbReference type="Proteomes" id="UP000271937"/>
    </source>
</evidence>
<dbReference type="EMBL" id="RQVR01000006">
    <property type="protein sequence ID" value="RRJ92143.1"/>
    <property type="molecule type" value="Genomic_DNA"/>
</dbReference>
<proteinExistence type="predicted"/>
<dbReference type="Gene3D" id="1.20.120.160">
    <property type="entry name" value="HPT domain"/>
    <property type="match status" value="1"/>
</dbReference>